<sequence>MDFSVLKANYAVPTTTSATPTHWHQWWQPDQDKPPECVMHDGWHQRIGYSILQVPLFDESTHSQAREEYHKSLLRQKAFLDTVNAVFIASRGVPGATLELRLQNDHTTRVVNCYLLLRKLYRHPPSGSAYADLATEFERILPDDYILQRLPDEAAIQELVRLGNKQVIEVRKDSRLVPVGGFYSPDHLVIAPPNLGVWDEKTRFYLPCSHYIPANSYSWLNLFKMLQSAEEPIQLRLSLGATPIFELERNLALQYHAMLSTTYRGVANQDVENYQQCYAKYLSAPSLFTVKIQVAATHETLAMAAANAFCTQLSFGQDKTRLICFSLREADRELCRTDWEEGNHYSFALPGPLETAAEIDPTVVAFARRLPYLADEVEATSLFRLPIASAEGLPGVAAKPVKPFYQPTPRLSTGPEIKLGEIITAGASIRLADGSAVPTQAMAHDYCIPVKDLTKHGLIVGSTGSGKTNTTLQFVKALTEQHIPFLLIEPVKSEYYSELLPYFQAQGKTLHRFNFRRPRTPEGECHPEYLRFNPLIPMPGISVTQHISYIKGCFNAAFPMHGIMPLILEECLNLLYKENFQLEEPDFFDPAKSPVYINHSATACQPGCDRETSHRRLYPLSLAFFDEIIKEYVSDEELFPDEKTRQDFGSYLQRRFVRLTKGLLGHALCPNRWVDADDEAALVPNILQTLLTESTIIELEDLADNEEKALVMAFLMTYLFEYRQTQPSAIKRSQVTGEEYSAGPPLHITLIEEAHRLLSSGSGTQASGGEDGTATQSSQAKAISLFIDMLAEIRAKGEGIFIVEQIPTKLVSDVIKNTNLKIMHRITSRDDRDYLGTAMGMNDKQKNYVNNLKTGEAIVFDEQLDSPVFVKITPFQ</sequence>
<protein>
    <submittedName>
        <fullName evidence="2">ATP-binding protein</fullName>
    </submittedName>
</protein>
<keyword evidence="2" id="KW-0067">ATP-binding</keyword>
<dbReference type="InterPro" id="IPR051162">
    <property type="entry name" value="T4SS_component"/>
</dbReference>
<reference evidence="2 3" key="1">
    <citation type="submission" date="2020-04" db="EMBL/GenBank/DDBJ databases">
        <title>Hymenobacter polaris sp. nov., isolated from Arctic soil.</title>
        <authorList>
            <person name="Dahal R.H."/>
        </authorList>
    </citation>
    <scope>NUCLEOTIDE SEQUENCE [LARGE SCALE GENOMIC DNA]</scope>
    <source>
        <strain evidence="2 3">RP-2-7</strain>
    </source>
</reference>
<dbReference type="InterPro" id="IPR027417">
    <property type="entry name" value="P-loop_NTPase"/>
</dbReference>
<gene>
    <name evidence="2" type="ORF">HHL22_22180</name>
</gene>
<accession>A0A7Y0FPD9</accession>
<evidence type="ECO:0000259" key="1">
    <source>
        <dbReference type="Pfam" id="PF01935"/>
    </source>
</evidence>
<evidence type="ECO:0000313" key="3">
    <source>
        <dbReference type="Proteomes" id="UP000559626"/>
    </source>
</evidence>
<dbReference type="Gene3D" id="3.40.50.300">
    <property type="entry name" value="P-loop containing nucleotide triphosphate hydrolases"/>
    <property type="match status" value="2"/>
</dbReference>
<dbReference type="PANTHER" id="PTHR30121">
    <property type="entry name" value="UNCHARACTERIZED PROTEIN YJGR-RELATED"/>
    <property type="match status" value="1"/>
</dbReference>
<dbReference type="EMBL" id="JABBGH010000004">
    <property type="protein sequence ID" value="NML67918.1"/>
    <property type="molecule type" value="Genomic_DNA"/>
</dbReference>
<dbReference type="InterPro" id="IPR002789">
    <property type="entry name" value="HerA_central"/>
</dbReference>
<dbReference type="Proteomes" id="UP000559626">
    <property type="component" value="Unassembled WGS sequence"/>
</dbReference>
<name>A0A7Y0FPD9_9BACT</name>
<comment type="caution">
    <text evidence="2">The sequence shown here is derived from an EMBL/GenBank/DDBJ whole genome shotgun (WGS) entry which is preliminary data.</text>
</comment>
<keyword evidence="3" id="KW-1185">Reference proteome</keyword>
<dbReference type="GO" id="GO:0005524">
    <property type="term" value="F:ATP binding"/>
    <property type="evidence" value="ECO:0007669"/>
    <property type="project" value="UniProtKB-KW"/>
</dbReference>
<dbReference type="SUPFAM" id="SSF52540">
    <property type="entry name" value="P-loop containing nucleoside triphosphate hydrolases"/>
    <property type="match status" value="1"/>
</dbReference>
<evidence type="ECO:0000313" key="2">
    <source>
        <dbReference type="EMBL" id="NML67918.1"/>
    </source>
</evidence>
<dbReference type="RefSeq" id="WP_169533624.1">
    <property type="nucleotide sequence ID" value="NZ_JABBGH010000004.1"/>
</dbReference>
<dbReference type="Pfam" id="PF01935">
    <property type="entry name" value="DUF87"/>
    <property type="match status" value="1"/>
</dbReference>
<dbReference type="AlphaFoldDB" id="A0A7Y0FPD9"/>
<organism evidence="2 3">
    <name type="scientific">Hymenobacter polaris</name>
    <dbReference type="NCBI Taxonomy" id="2682546"/>
    <lineage>
        <taxon>Bacteria</taxon>
        <taxon>Pseudomonadati</taxon>
        <taxon>Bacteroidota</taxon>
        <taxon>Cytophagia</taxon>
        <taxon>Cytophagales</taxon>
        <taxon>Hymenobacteraceae</taxon>
        <taxon>Hymenobacter</taxon>
    </lineage>
</organism>
<dbReference type="PANTHER" id="PTHR30121:SF6">
    <property type="entry name" value="SLR6007 PROTEIN"/>
    <property type="match status" value="1"/>
</dbReference>
<keyword evidence="2" id="KW-0547">Nucleotide-binding</keyword>
<proteinExistence type="predicted"/>
<feature type="domain" description="Helicase HerA central" evidence="1">
    <location>
        <begin position="445"/>
        <end position="499"/>
    </location>
</feature>